<dbReference type="AlphaFoldDB" id="A0A7G9G1E0"/>
<feature type="region of interest" description="Disordered" evidence="7">
    <location>
        <begin position="350"/>
        <end position="375"/>
    </location>
</feature>
<feature type="domain" description="ABC3 transporter permease C-terminal" evidence="9">
    <location>
        <begin position="641"/>
        <end position="756"/>
    </location>
</feature>
<feature type="transmembrane region" description="Helical" evidence="8">
    <location>
        <begin position="641"/>
        <end position="662"/>
    </location>
</feature>
<feature type="domain" description="ABC3 transporter permease C-terminal" evidence="9">
    <location>
        <begin position="1044"/>
        <end position="1161"/>
    </location>
</feature>
<dbReference type="PANTHER" id="PTHR30287:SF1">
    <property type="entry name" value="INNER MEMBRANE PROTEIN"/>
    <property type="match status" value="1"/>
</dbReference>
<keyword evidence="6" id="KW-0175">Coiled coil</keyword>
<dbReference type="GO" id="GO:0005886">
    <property type="term" value="C:plasma membrane"/>
    <property type="evidence" value="ECO:0007669"/>
    <property type="project" value="UniProtKB-SubCell"/>
</dbReference>
<dbReference type="Gene3D" id="1.10.287.1490">
    <property type="match status" value="1"/>
</dbReference>
<dbReference type="InterPro" id="IPR038766">
    <property type="entry name" value="Membrane_comp_ABC_pdt"/>
</dbReference>
<feature type="transmembrane region" description="Helical" evidence="8">
    <location>
        <begin position="20"/>
        <end position="37"/>
    </location>
</feature>
<dbReference type="Proteomes" id="UP000515823">
    <property type="component" value="Chromosome"/>
</dbReference>
<feature type="transmembrane region" description="Helical" evidence="8">
    <location>
        <begin position="1094"/>
        <end position="1115"/>
    </location>
</feature>
<keyword evidence="2" id="KW-1003">Cell membrane</keyword>
<feature type="coiled-coil region" evidence="6">
    <location>
        <begin position="483"/>
        <end position="612"/>
    </location>
</feature>
<keyword evidence="5 8" id="KW-0472">Membrane</keyword>
<evidence type="ECO:0000256" key="5">
    <source>
        <dbReference type="ARBA" id="ARBA00023136"/>
    </source>
</evidence>
<evidence type="ECO:0000313" key="11">
    <source>
        <dbReference type="Proteomes" id="UP000515823"/>
    </source>
</evidence>
<feature type="compositionally biased region" description="Basic and acidic residues" evidence="7">
    <location>
        <begin position="350"/>
        <end position="367"/>
    </location>
</feature>
<evidence type="ECO:0000256" key="6">
    <source>
        <dbReference type="SAM" id="Coils"/>
    </source>
</evidence>
<keyword evidence="11" id="KW-1185">Reference proteome</keyword>
<feature type="transmembrane region" description="Helical" evidence="8">
    <location>
        <begin position="683"/>
        <end position="704"/>
    </location>
</feature>
<dbReference type="PANTHER" id="PTHR30287">
    <property type="entry name" value="MEMBRANE COMPONENT OF PREDICTED ABC SUPERFAMILY METABOLITE UPTAKE TRANSPORTER"/>
    <property type="match status" value="1"/>
</dbReference>
<protein>
    <submittedName>
        <fullName evidence="10">FtsX-like permease family protein</fullName>
    </submittedName>
</protein>
<evidence type="ECO:0000313" key="10">
    <source>
        <dbReference type="EMBL" id="QNM04622.1"/>
    </source>
</evidence>
<reference evidence="10 11" key="1">
    <citation type="submission" date="2020-08" db="EMBL/GenBank/DDBJ databases">
        <authorList>
            <person name="Liu C."/>
            <person name="Sun Q."/>
        </authorList>
    </citation>
    <scope>NUCLEOTIDE SEQUENCE [LARGE SCALE GENOMIC DNA]</scope>
    <source>
        <strain evidence="10 11">NSJ-38</strain>
    </source>
</reference>
<dbReference type="InterPro" id="IPR003838">
    <property type="entry name" value="ABC3_permease_C"/>
</dbReference>
<sequence length="1170" mass="130403">MKQAQRKDFFVEIRRSLNRYLSILFIVALGVAFFSGVRATEPDMRLSVDAVADESNFMDFRILSTMGLTEGDLEQIRRIPGVTAAEGEYSLDALCHYGEKELVLHVSSMPQNINRVNIKEGRLPEKRGECFLDEQLLVSTDYELGDQITLYSGTDDPLSDTLKTETYTIVGIGSSPYYLNFDRGNSSIGNGDIKGFLMVTEEDFSLDVYTQIYAAADGLDGFVTAGGTYQDEAEKIADAIEDIAGERCGIRLEEIRGDAQEEIGKAEQKLQEKEEEAEQKLRDAWLKIEDGENELEDGRDKIAENEEKLRDAENVLSVNEQKLVDGKAQLKSNEQKAADAKALLAEKQEEIQSSRERLEAAREELEAGKSLAGEGRAQLEAAREELTAKGEDLKAGWEGYESGMADAESSQAALDIQRGKLEELRAGLEAAGLNPEENEEYLLGKQALDANQTKLDGVLKYLDGVKAELTDLQSQYDQGMAALEGKEAELSEKEAALAAAEAEIQNGEAQVQDGEAALLELQNAIKTGEQGISDGRQEIANGEAALEEGRQEIADGKRQLEEAKEKLSDGETELQEAKAEYEDARDEADEKIADARSEIEEAKAALEDLEEPEWYVLDRKSVQSYVEFDNDTKRIGAIGKVFPVIFFLVAALVSLTTMTRMVEEKRTEIGTMKALGYSTLSIASKYILYALSASLLGSIAGFLVGEKLLPWVIITTYKILYGNLSIIRIPYNWGYALGATAIAVICTTGATLAACYKETLAMPSQLMRPVAPMKGKKILLERIRPLWRHMNFSQKSTLRNLFRYKKRLLMTVFGIGACMALLIVGFGLRDSIYTVSDGQYGELWLYDASASIVTDGEQEEKEAFYEDMDRDENISEYLGAYTASMDGEANGVTKAVNLVVPEDLERFPDFFVLRDRLSGEGYTLDDEGAVINEKLAKLLDIREGDSFYLKESDTSRVSVKVSHITENYVYNYIYMSPSLYRQLYGREAECNTEYLKLKDAQEEKGRELSKRLLEHEAVSGVVLVSDMNKTIMDMLGSLDTVVWVLIISAGLLAFVVLYNLNNINITERKRELATIKLLGFYDLELASYVYRENVLLTFIGIAAGVFMGNILHRFVIETVEVDLIMFGRAVHPLSYLWGIVLTLLFAFLVNAAMFYKLRKIDMVESLKSVE</sequence>
<evidence type="ECO:0000256" key="3">
    <source>
        <dbReference type="ARBA" id="ARBA00022692"/>
    </source>
</evidence>
<accession>A0A7G9G1E0</accession>
<evidence type="ECO:0000256" key="7">
    <source>
        <dbReference type="SAM" id="MobiDB-lite"/>
    </source>
</evidence>
<evidence type="ECO:0000256" key="2">
    <source>
        <dbReference type="ARBA" id="ARBA00022475"/>
    </source>
</evidence>
<keyword evidence="4 8" id="KW-1133">Transmembrane helix</keyword>
<evidence type="ECO:0000256" key="8">
    <source>
        <dbReference type="SAM" id="Phobius"/>
    </source>
</evidence>
<dbReference type="Pfam" id="PF02687">
    <property type="entry name" value="FtsX"/>
    <property type="match status" value="2"/>
</dbReference>
<feature type="transmembrane region" description="Helical" evidence="8">
    <location>
        <begin position="808"/>
        <end position="828"/>
    </location>
</feature>
<proteinExistence type="predicted"/>
<evidence type="ECO:0000259" key="9">
    <source>
        <dbReference type="Pfam" id="PF02687"/>
    </source>
</evidence>
<name>A0A7G9G1E0_9FIRM</name>
<dbReference type="KEGG" id="qdo:H9Q78_09100"/>
<dbReference type="EMBL" id="CP060634">
    <property type="protein sequence ID" value="QNM04622.1"/>
    <property type="molecule type" value="Genomic_DNA"/>
</dbReference>
<gene>
    <name evidence="10" type="ORF">H9Q78_09100</name>
</gene>
<evidence type="ECO:0000256" key="1">
    <source>
        <dbReference type="ARBA" id="ARBA00004651"/>
    </source>
</evidence>
<feature type="transmembrane region" description="Helical" evidence="8">
    <location>
        <begin position="1135"/>
        <end position="1155"/>
    </location>
</feature>
<organism evidence="10 11">
    <name type="scientific">Qiania dongpingensis</name>
    <dbReference type="NCBI Taxonomy" id="2763669"/>
    <lineage>
        <taxon>Bacteria</taxon>
        <taxon>Bacillati</taxon>
        <taxon>Bacillota</taxon>
        <taxon>Clostridia</taxon>
        <taxon>Lachnospirales</taxon>
        <taxon>Lachnospiraceae</taxon>
        <taxon>Qiania</taxon>
    </lineage>
</organism>
<dbReference type="RefSeq" id="WP_249301146.1">
    <property type="nucleotide sequence ID" value="NZ_CP060634.1"/>
</dbReference>
<feature type="transmembrane region" description="Helical" evidence="8">
    <location>
        <begin position="1041"/>
        <end position="1060"/>
    </location>
</feature>
<dbReference type="CDD" id="cd06503">
    <property type="entry name" value="ATP-synt_Fo_b"/>
    <property type="match status" value="1"/>
</dbReference>
<evidence type="ECO:0000256" key="4">
    <source>
        <dbReference type="ARBA" id="ARBA00022989"/>
    </source>
</evidence>
<feature type="transmembrane region" description="Helical" evidence="8">
    <location>
        <begin position="733"/>
        <end position="756"/>
    </location>
</feature>
<keyword evidence="3 8" id="KW-0812">Transmembrane</keyword>
<comment type="subcellular location">
    <subcellularLocation>
        <location evidence="1">Cell membrane</location>
        <topology evidence="1">Multi-pass membrane protein</topology>
    </subcellularLocation>
</comment>